<feature type="domain" description="Beta-lactamase-related" evidence="1">
    <location>
        <begin position="17"/>
        <end position="425"/>
    </location>
</feature>
<accession>A0AAV5A3M8</accession>
<dbReference type="InterPro" id="IPR050789">
    <property type="entry name" value="Diverse_Enzym_Activities"/>
</dbReference>
<evidence type="ECO:0000313" key="2">
    <source>
        <dbReference type="EMBL" id="GJJ07864.1"/>
    </source>
</evidence>
<gene>
    <name evidence="2" type="ORF">Clacol_002070</name>
</gene>
<proteinExistence type="predicted"/>
<dbReference type="SUPFAM" id="SSF56601">
    <property type="entry name" value="beta-lactamase/transpeptidase-like"/>
    <property type="match status" value="1"/>
</dbReference>
<dbReference type="Pfam" id="PF00144">
    <property type="entry name" value="Beta-lactamase"/>
    <property type="match status" value="1"/>
</dbReference>
<name>A0AAV5A3M8_9AGAM</name>
<dbReference type="PANTHER" id="PTHR43283:SF3">
    <property type="entry name" value="BETA-LACTAMASE FAMILY PROTEIN (AFU_ORTHOLOGUE AFUA_5G07500)"/>
    <property type="match status" value="1"/>
</dbReference>
<organism evidence="2 3">
    <name type="scientific">Clathrus columnatus</name>
    <dbReference type="NCBI Taxonomy" id="1419009"/>
    <lineage>
        <taxon>Eukaryota</taxon>
        <taxon>Fungi</taxon>
        <taxon>Dikarya</taxon>
        <taxon>Basidiomycota</taxon>
        <taxon>Agaricomycotina</taxon>
        <taxon>Agaricomycetes</taxon>
        <taxon>Phallomycetidae</taxon>
        <taxon>Phallales</taxon>
        <taxon>Clathraceae</taxon>
        <taxon>Clathrus</taxon>
    </lineage>
</organism>
<keyword evidence="3" id="KW-1185">Reference proteome</keyword>
<evidence type="ECO:0000259" key="1">
    <source>
        <dbReference type="Pfam" id="PF00144"/>
    </source>
</evidence>
<evidence type="ECO:0000313" key="3">
    <source>
        <dbReference type="Proteomes" id="UP001050691"/>
    </source>
</evidence>
<dbReference type="AlphaFoldDB" id="A0AAV5A3M8"/>
<reference evidence="2" key="1">
    <citation type="submission" date="2021-10" db="EMBL/GenBank/DDBJ databases">
        <title>De novo Genome Assembly of Clathrus columnatus (Basidiomycota, Fungi) Using Illumina and Nanopore Sequence Data.</title>
        <authorList>
            <person name="Ogiso-Tanaka E."/>
            <person name="Itagaki H."/>
            <person name="Hosoya T."/>
            <person name="Hosaka K."/>
        </authorList>
    </citation>
    <scope>NUCLEOTIDE SEQUENCE</scope>
    <source>
        <strain evidence="2">MO-923</strain>
    </source>
</reference>
<protein>
    <recommendedName>
        <fullName evidence="1">Beta-lactamase-related domain-containing protein</fullName>
    </recommendedName>
</protein>
<dbReference type="InterPro" id="IPR001466">
    <property type="entry name" value="Beta-lactam-related"/>
</dbReference>
<comment type="caution">
    <text evidence="2">The sequence shown here is derived from an EMBL/GenBank/DDBJ whole genome shotgun (WGS) entry which is preliminary data.</text>
</comment>
<dbReference type="EMBL" id="BPWL01000002">
    <property type="protein sequence ID" value="GJJ07864.1"/>
    <property type="molecule type" value="Genomic_DNA"/>
</dbReference>
<dbReference type="Proteomes" id="UP001050691">
    <property type="component" value="Unassembled WGS sequence"/>
</dbReference>
<dbReference type="InterPro" id="IPR012338">
    <property type="entry name" value="Beta-lactam/transpept-like"/>
</dbReference>
<dbReference type="Gene3D" id="3.40.710.10">
    <property type="entry name" value="DD-peptidase/beta-lactamase superfamily"/>
    <property type="match status" value="1"/>
</dbReference>
<sequence>MSSTDFQNALQACLDKAIVNGVTPALQCIVINKEKILHNTISGLASTPSASPPDGKPFTNDSALLLASCNKVVLSIVALSVLDKRQVKTGMGIEHLDDHEKLVEILPEFSPSSGSPLTKILEGFEEGVLDSDGRKVMKLKYAKTKITLRMLLTHTAGMVCDWTHPLMAELYAPTDGSVPHKQPPWQLGRMSDHEVPLIFEPDTTYATSPDWIALFLTRATGKSLRTLYQEHVKEPLGIPKDDFDVFRSPEIERKLADIYVRTPTGDFFKVDLVPYATEDIPPPGYMVYASGAFWGTSTSFALFIQALLREDTRLLSKAVWDIATVDDIGPRGIRVPSPEMPYANPMISATFDNYIDTIPKGELGVNLLQAKVTLSKTVTGRSVGSYGWAGAANTHWVVDPSKEIAIVFVAHFLPFMEPRVIETRNEIEKLIFDHLERLPEIDWFLFTRDLAQSVYVEIKKAQKIVSEEGIYEEKSRASLRL</sequence>
<dbReference type="PANTHER" id="PTHR43283">
    <property type="entry name" value="BETA-LACTAMASE-RELATED"/>
    <property type="match status" value="1"/>
</dbReference>